<gene>
    <name evidence="2" type="ORF">FOXB_12464</name>
</gene>
<reference evidence="2" key="1">
    <citation type="journal article" date="2012" name="Mol. Plant Microbe Interact.">
        <title>A highly conserved effector in Fusarium oxysporum is required for full virulence on Arabidopsis.</title>
        <authorList>
            <person name="Thatcher L.F."/>
            <person name="Gardiner D.M."/>
            <person name="Kazan K."/>
            <person name="Manners J."/>
        </authorList>
    </citation>
    <scope>NUCLEOTIDE SEQUENCE [LARGE SCALE GENOMIC DNA]</scope>
    <source>
        <strain evidence="2">Fo5176</strain>
    </source>
</reference>
<feature type="compositionally biased region" description="Basic and acidic residues" evidence="1">
    <location>
        <begin position="7"/>
        <end position="25"/>
    </location>
</feature>
<sequence>MNIGHTGDQRERQERSRGEGTTDPRYHVWWLQGRTGLQKQQSATCLGMQPESINGLEAFSRCENAPPGRLRFAFHSPATNNRPNNTESKGNLIEAVFGILVPTQRSYKMSEAKIYDPSTTYELPRDKTAA</sequence>
<feature type="region of interest" description="Disordered" evidence="1">
    <location>
        <begin position="1"/>
        <end position="25"/>
    </location>
</feature>
<dbReference type="AlphaFoldDB" id="F9G1D2"/>
<comment type="caution">
    <text evidence="2">The sequence shown here is derived from an EMBL/GenBank/DDBJ whole genome shotgun (WGS) entry which is preliminary data.</text>
</comment>
<evidence type="ECO:0000313" key="2">
    <source>
        <dbReference type="EMBL" id="EGU77024.1"/>
    </source>
</evidence>
<accession>F9G1D2</accession>
<organism evidence="2">
    <name type="scientific">Fusarium oxysporum (strain Fo5176)</name>
    <name type="common">Fusarium vascular wilt</name>
    <dbReference type="NCBI Taxonomy" id="660025"/>
    <lineage>
        <taxon>Eukaryota</taxon>
        <taxon>Fungi</taxon>
        <taxon>Dikarya</taxon>
        <taxon>Ascomycota</taxon>
        <taxon>Pezizomycotina</taxon>
        <taxon>Sordariomycetes</taxon>
        <taxon>Hypocreomycetidae</taxon>
        <taxon>Hypocreales</taxon>
        <taxon>Nectriaceae</taxon>
        <taxon>Fusarium</taxon>
        <taxon>Fusarium oxysporum species complex</taxon>
    </lineage>
</organism>
<protein>
    <submittedName>
        <fullName evidence="2">Uncharacterized protein</fullName>
    </submittedName>
</protein>
<proteinExistence type="predicted"/>
<evidence type="ECO:0000256" key="1">
    <source>
        <dbReference type="SAM" id="MobiDB-lite"/>
    </source>
</evidence>
<name>F9G1D2_FUSOF</name>
<dbReference type="EMBL" id="AFQF01003084">
    <property type="protein sequence ID" value="EGU77024.1"/>
    <property type="molecule type" value="Genomic_DNA"/>
</dbReference>